<evidence type="ECO:0000256" key="3">
    <source>
        <dbReference type="ARBA" id="ARBA00007486"/>
    </source>
</evidence>
<organism evidence="14 15">
    <name type="scientific">Lachancea fermentati</name>
    <name type="common">Zygosaccharomyces fermentati</name>
    <dbReference type="NCBI Taxonomy" id="4955"/>
    <lineage>
        <taxon>Eukaryota</taxon>
        <taxon>Fungi</taxon>
        <taxon>Dikarya</taxon>
        <taxon>Ascomycota</taxon>
        <taxon>Saccharomycotina</taxon>
        <taxon>Saccharomycetes</taxon>
        <taxon>Saccharomycetales</taxon>
        <taxon>Saccharomycetaceae</taxon>
        <taxon>Lachancea</taxon>
    </lineage>
</organism>
<keyword evidence="15" id="KW-1185">Reference proteome</keyword>
<keyword evidence="8" id="KW-0256">Endoplasmic reticulum</keyword>
<feature type="chain" id="PRO_5009237347" description="Protein SOP4" evidence="13">
    <location>
        <begin position="21"/>
        <end position="238"/>
    </location>
</feature>
<dbReference type="Pfam" id="PF17081">
    <property type="entry name" value="SOP4"/>
    <property type="match status" value="1"/>
</dbReference>
<dbReference type="GO" id="GO:0015031">
    <property type="term" value="P:protein transport"/>
    <property type="evidence" value="ECO:0007669"/>
    <property type="project" value="UniProtKB-KW"/>
</dbReference>
<keyword evidence="6" id="KW-0812">Transmembrane</keyword>
<dbReference type="InterPro" id="IPR031395">
    <property type="entry name" value="Sop4"/>
</dbReference>
<protein>
    <recommendedName>
        <fullName evidence="4">Protein SOP4</fullName>
    </recommendedName>
</protein>
<evidence type="ECO:0000256" key="10">
    <source>
        <dbReference type="ARBA" id="ARBA00022989"/>
    </source>
</evidence>
<proteinExistence type="inferred from homology"/>
<evidence type="ECO:0000256" key="6">
    <source>
        <dbReference type="ARBA" id="ARBA00022692"/>
    </source>
</evidence>
<dbReference type="AlphaFoldDB" id="A0A1G4MGU8"/>
<keyword evidence="12" id="KW-0325">Glycoprotein</keyword>
<reference evidence="14 15" key="1">
    <citation type="submission" date="2016-03" db="EMBL/GenBank/DDBJ databases">
        <authorList>
            <person name="Devillers H."/>
        </authorList>
    </citation>
    <scope>NUCLEOTIDE SEQUENCE [LARGE SCALE GENOMIC DNA]</scope>
    <source>
        <strain evidence="14">CBS 6772</strain>
    </source>
</reference>
<evidence type="ECO:0000256" key="4">
    <source>
        <dbReference type="ARBA" id="ARBA00020106"/>
    </source>
</evidence>
<evidence type="ECO:0000256" key="12">
    <source>
        <dbReference type="ARBA" id="ARBA00023180"/>
    </source>
</evidence>
<keyword evidence="11" id="KW-0472">Membrane</keyword>
<comment type="function">
    <text evidence="1">Involved in the export of PMA1, possibly through the monitoring or assisting of PMA1 folding and acquisition of competence to enter vesicles.</text>
</comment>
<evidence type="ECO:0000313" key="14">
    <source>
        <dbReference type="EMBL" id="SCW03135.1"/>
    </source>
</evidence>
<dbReference type="EMBL" id="LT598486">
    <property type="protein sequence ID" value="SCW03135.1"/>
    <property type="molecule type" value="Genomic_DNA"/>
</dbReference>
<dbReference type="OMA" id="PYITVEL"/>
<keyword evidence="5" id="KW-0813">Transport</keyword>
<dbReference type="OrthoDB" id="27095at2759"/>
<keyword evidence="10" id="KW-1133">Transmembrane helix</keyword>
<gene>
    <name evidence="14" type="ORF">LAFE_0G03708G</name>
</gene>
<name>A0A1G4MGU8_LACFM</name>
<evidence type="ECO:0000256" key="11">
    <source>
        <dbReference type="ARBA" id="ARBA00023136"/>
    </source>
</evidence>
<evidence type="ECO:0000256" key="13">
    <source>
        <dbReference type="SAM" id="SignalP"/>
    </source>
</evidence>
<feature type="signal peptide" evidence="13">
    <location>
        <begin position="1"/>
        <end position="20"/>
    </location>
</feature>
<evidence type="ECO:0000256" key="9">
    <source>
        <dbReference type="ARBA" id="ARBA00022927"/>
    </source>
</evidence>
<evidence type="ECO:0000256" key="8">
    <source>
        <dbReference type="ARBA" id="ARBA00022824"/>
    </source>
</evidence>
<dbReference type="Proteomes" id="UP000190831">
    <property type="component" value="Chromosome G"/>
</dbReference>
<evidence type="ECO:0000256" key="5">
    <source>
        <dbReference type="ARBA" id="ARBA00022448"/>
    </source>
</evidence>
<dbReference type="GO" id="GO:0005789">
    <property type="term" value="C:endoplasmic reticulum membrane"/>
    <property type="evidence" value="ECO:0007669"/>
    <property type="project" value="UniProtKB-SubCell"/>
</dbReference>
<evidence type="ECO:0000256" key="7">
    <source>
        <dbReference type="ARBA" id="ARBA00022729"/>
    </source>
</evidence>
<evidence type="ECO:0000256" key="1">
    <source>
        <dbReference type="ARBA" id="ARBA00002205"/>
    </source>
</evidence>
<sequence length="238" mass="26716">MTMLLSSLQVLLSICSLALAATIKGKLELGPFEITNRAVVNTHFKLYSVGNNSFEPFAAEAQISDVNGSFVFTDVPVLPQVNSSTYYVLHSLSLDFNLKPNRILIELTNVGEGEPTIKAYKNIFGKEYFPSPEIMYPERLEEIAAYPYITISTINKAPLRMYVQQRNVGMFQSGPLASIVNSKYKMAGVITVIMMLLFPMVLEKLDPETAKAVKEERIRKQREKYETKKVEQNSSSAD</sequence>
<accession>A0A1G4MGU8</accession>
<keyword evidence="7 13" id="KW-0732">Signal</keyword>
<evidence type="ECO:0000256" key="2">
    <source>
        <dbReference type="ARBA" id="ARBA00004115"/>
    </source>
</evidence>
<comment type="subcellular location">
    <subcellularLocation>
        <location evidence="2">Endoplasmic reticulum membrane</location>
        <topology evidence="2">Single-pass type I membrane protein</topology>
    </subcellularLocation>
</comment>
<evidence type="ECO:0000313" key="15">
    <source>
        <dbReference type="Proteomes" id="UP000190831"/>
    </source>
</evidence>
<keyword evidence="9" id="KW-0653">Protein transport</keyword>
<dbReference type="STRING" id="4955.A0A1G4MGU8"/>
<comment type="similarity">
    <text evidence="3">Belongs to the SOP4 family.</text>
</comment>